<keyword evidence="9" id="KW-0732">Signal</keyword>
<evidence type="ECO:0000256" key="6">
    <source>
        <dbReference type="ARBA" id="ARBA00023180"/>
    </source>
</evidence>
<evidence type="ECO:0000256" key="2">
    <source>
        <dbReference type="ARBA" id="ARBA00022692"/>
    </source>
</evidence>
<evidence type="ECO:0000256" key="8">
    <source>
        <dbReference type="ARBA" id="ARBA00023485"/>
    </source>
</evidence>
<protein>
    <recommendedName>
        <fullName evidence="8">SREBP regulating gene protein</fullName>
    </recommendedName>
</protein>
<keyword evidence="5" id="KW-0472">Membrane</keyword>
<name>A0A1D2AG79_AUXPR</name>
<dbReference type="Pfam" id="PF10218">
    <property type="entry name" value="SPRING1"/>
    <property type="match status" value="1"/>
</dbReference>
<dbReference type="PANTHER" id="PTHR13481">
    <property type="entry name" value="SREBP REGULATING GENE PROTEIN"/>
    <property type="match status" value="1"/>
</dbReference>
<comment type="similarity">
    <text evidence="7">Belongs to the SPRING family.</text>
</comment>
<dbReference type="GO" id="GO:2000640">
    <property type="term" value="P:positive regulation of SREBP signaling pathway"/>
    <property type="evidence" value="ECO:0007669"/>
    <property type="project" value="InterPro"/>
</dbReference>
<proteinExistence type="inferred from homology"/>
<reference evidence="10" key="1">
    <citation type="submission" date="2015-08" db="EMBL/GenBank/DDBJ databases">
        <authorList>
            <person name="Babu N.S."/>
            <person name="Beckwith C.J."/>
            <person name="Beseler K.G."/>
            <person name="Brison A."/>
            <person name="Carone J.V."/>
            <person name="Caskin T.P."/>
            <person name="Diamond M."/>
            <person name="Durham M.E."/>
            <person name="Foxe J.M."/>
            <person name="Go M."/>
            <person name="Henderson B.A."/>
            <person name="Jones I.B."/>
            <person name="McGettigan J.A."/>
            <person name="Micheletti S.J."/>
            <person name="Nasrallah M.E."/>
            <person name="Ortiz D."/>
            <person name="Piller C.R."/>
            <person name="Privatt S.R."/>
            <person name="Schneider S.L."/>
            <person name="Sharp S."/>
            <person name="Smith T.C."/>
            <person name="Stanton J.D."/>
            <person name="Ullery H.E."/>
            <person name="Wilson R.J."/>
            <person name="Serrano M.G."/>
            <person name="Buck G."/>
            <person name="Lee V."/>
            <person name="Wang Y."/>
            <person name="Carvalho R."/>
            <person name="Voegtly L."/>
            <person name="Shi R."/>
            <person name="Duckworth R."/>
            <person name="Johnson A."/>
            <person name="Loviza R."/>
            <person name="Walstead R."/>
            <person name="Shah Z."/>
            <person name="Kiflezghi M."/>
            <person name="Wade K."/>
            <person name="Ball S.L."/>
            <person name="Bradley K.W."/>
            <person name="Asai D.J."/>
            <person name="Bowman C.A."/>
            <person name="Russell D.A."/>
            <person name="Pope W.H."/>
            <person name="Jacobs-Sera D."/>
            <person name="Hendrix R.W."/>
            <person name="Hatfull G.F."/>
        </authorList>
    </citation>
    <scope>NUCLEOTIDE SEQUENCE</scope>
</reference>
<keyword evidence="2" id="KW-0812">Transmembrane</keyword>
<dbReference type="AlphaFoldDB" id="A0A1D2AG79"/>
<dbReference type="PANTHER" id="PTHR13481:SF0">
    <property type="entry name" value="SREBP REGULATING GENE PROTEIN"/>
    <property type="match status" value="1"/>
</dbReference>
<keyword evidence="6" id="KW-0325">Glycoprotein</keyword>
<feature type="chain" id="PRO_5008901545" description="SREBP regulating gene protein" evidence="9">
    <location>
        <begin position="22"/>
        <end position="299"/>
    </location>
</feature>
<organism evidence="10">
    <name type="scientific">Auxenochlorella protothecoides</name>
    <name type="common">Green microalga</name>
    <name type="synonym">Chlorella protothecoides</name>
    <dbReference type="NCBI Taxonomy" id="3075"/>
    <lineage>
        <taxon>Eukaryota</taxon>
        <taxon>Viridiplantae</taxon>
        <taxon>Chlorophyta</taxon>
        <taxon>core chlorophytes</taxon>
        <taxon>Trebouxiophyceae</taxon>
        <taxon>Chlorellales</taxon>
        <taxon>Chlorellaceae</taxon>
        <taxon>Auxenochlorella</taxon>
    </lineage>
</organism>
<evidence type="ECO:0000313" key="10">
    <source>
        <dbReference type="EMBL" id="JAT78220.1"/>
    </source>
</evidence>
<feature type="signal peptide" evidence="9">
    <location>
        <begin position="1"/>
        <end position="21"/>
    </location>
</feature>
<evidence type="ECO:0000256" key="9">
    <source>
        <dbReference type="SAM" id="SignalP"/>
    </source>
</evidence>
<sequence>MPRTSALTLFCILILSPLTRASRQLLARDIPFRNLATCQNTKSGRDFLADDGGRVCPRDAIDSSTGCCPKGRTHVCDSCHDGDRCCSLYEECVSCCLSPLHEPQTHLQRLYRGADRPETGRWETVFQACQAACRTSSHSTLHENAFIALRKHCYSDTGRPRVGNTTLAGAGSGSEQGSSPRLVAGGVGQSCTQACAAGRGVCVGDGGPIPAALRDCDILRDHFGCEAGCAASPLGGDVHPAYIKPKAPTWQLPTMCIAPAASSAAFNCSAASAAVQRLCPCNDAEPPLPDTQHAAGGSM</sequence>
<gene>
    <name evidence="10" type="ORF">g.24098</name>
</gene>
<evidence type="ECO:0000256" key="4">
    <source>
        <dbReference type="ARBA" id="ARBA00023034"/>
    </source>
</evidence>
<accession>A0A1D2AG79</accession>
<dbReference type="EMBL" id="GDKF01000402">
    <property type="protein sequence ID" value="JAT78220.1"/>
    <property type="molecule type" value="Transcribed_RNA"/>
</dbReference>
<comment type="subcellular location">
    <subcellularLocation>
        <location evidence="1">Golgi apparatus membrane</location>
        <topology evidence="1">Single-pass membrane protein</topology>
    </subcellularLocation>
</comment>
<evidence type="ECO:0000256" key="1">
    <source>
        <dbReference type="ARBA" id="ARBA00004194"/>
    </source>
</evidence>
<evidence type="ECO:0000256" key="7">
    <source>
        <dbReference type="ARBA" id="ARBA00023461"/>
    </source>
</evidence>
<keyword evidence="4" id="KW-0333">Golgi apparatus</keyword>
<dbReference type="InterPro" id="IPR019352">
    <property type="entry name" value="SPRING1"/>
</dbReference>
<evidence type="ECO:0000256" key="3">
    <source>
        <dbReference type="ARBA" id="ARBA00022989"/>
    </source>
</evidence>
<dbReference type="GO" id="GO:0000139">
    <property type="term" value="C:Golgi membrane"/>
    <property type="evidence" value="ECO:0007669"/>
    <property type="project" value="UniProtKB-SubCell"/>
</dbReference>
<evidence type="ECO:0000256" key="5">
    <source>
        <dbReference type="ARBA" id="ARBA00023136"/>
    </source>
</evidence>
<keyword evidence="3" id="KW-1133">Transmembrane helix</keyword>